<keyword evidence="1" id="KW-0560">Oxidoreductase</keyword>
<dbReference type="Gene3D" id="3.50.50.60">
    <property type="entry name" value="FAD/NAD(P)-binding domain"/>
    <property type="match status" value="2"/>
</dbReference>
<dbReference type="AlphaFoldDB" id="A0A4R6WL38"/>
<evidence type="ECO:0000259" key="2">
    <source>
        <dbReference type="Pfam" id="PF07992"/>
    </source>
</evidence>
<dbReference type="RefSeq" id="WP_133613979.1">
    <property type="nucleotide sequence ID" value="NZ_SNYW01000009.1"/>
</dbReference>
<gene>
    <name evidence="3" type="ORF">A8950_2490</name>
</gene>
<dbReference type="InterPro" id="IPR051691">
    <property type="entry name" value="Metab_Enz_Cyan_OpOx_G3PDH"/>
</dbReference>
<name>A0A4R6WL38_9PROT</name>
<dbReference type="PRINTS" id="PR00420">
    <property type="entry name" value="RNGMNOXGNASE"/>
</dbReference>
<sequence length="410" mass="43725">MAETSACDVAIIGGGPSGLAAAMALREAGVAQVVVLEREKQAGGIPRHCGHPPFGLREFGRILSGPRYAARLVETAERAGIDIRRQHTVVALHPGGSLDLATPDGTATLQARRVILATGVRETPRSARFIGGDRPQGVINTGALQAFTYLEKQRPFARPVIIGSELVAFSALLTCRKAGMQPVAMVEANDRVTAWSPYALAPRLFGVPLLLETELIEICGSGQVGRVRLRRDNTEVLLDCDGVILTGRFVPAAELVRSSHLALDVGSGGPVVDQHGRCSDAAYFATGNLLRPVETAGWSWREGRRVGAVVAQDLAGDLPAPDRVLSIERGAHVKLTVPQRLALPRLGTGLGDFIQLRASDKAGGMISISCGDRVIWRGWRNTLPERRILIPLADLALPEGADSIRVSIED</sequence>
<dbReference type="Proteomes" id="UP000295783">
    <property type="component" value="Unassembled WGS sequence"/>
</dbReference>
<dbReference type="PANTHER" id="PTHR42949">
    <property type="entry name" value="ANAEROBIC GLYCEROL-3-PHOSPHATE DEHYDROGENASE SUBUNIT B"/>
    <property type="match status" value="1"/>
</dbReference>
<organism evidence="3 4">
    <name type="scientific">Dongia mobilis</name>
    <dbReference type="NCBI Taxonomy" id="578943"/>
    <lineage>
        <taxon>Bacteria</taxon>
        <taxon>Pseudomonadati</taxon>
        <taxon>Pseudomonadota</taxon>
        <taxon>Alphaproteobacteria</taxon>
        <taxon>Rhodospirillales</taxon>
        <taxon>Dongiaceae</taxon>
        <taxon>Dongia</taxon>
    </lineage>
</organism>
<dbReference type="InterPro" id="IPR036188">
    <property type="entry name" value="FAD/NAD-bd_sf"/>
</dbReference>
<dbReference type="OrthoDB" id="9803192at2"/>
<dbReference type="PANTHER" id="PTHR42949:SF3">
    <property type="entry name" value="ANAEROBIC GLYCEROL-3-PHOSPHATE DEHYDROGENASE SUBUNIT B"/>
    <property type="match status" value="1"/>
</dbReference>
<comment type="caution">
    <text evidence="3">The sequence shown here is derived from an EMBL/GenBank/DDBJ whole genome shotgun (WGS) entry which is preliminary data.</text>
</comment>
<dbReference type="InterPro" id="IPR023753">
    <property type="entry name" value="FAD/NAD-binding_dom"/>
</dbReference>
<dbReference type="Pfam" id="PF07992">
    <property type="entry name" value="Pyr_redox_2"/>
    <property type="match status" value="1"/>
</dbReference>
<reference evidence="3 4" key="1">
    <citation type="submission" date="2019-03" db="EMBL/GenBank/DDBJ databases">
        <title>Genomic Encyclopedia of Type Strains, Phase III (KMG-III): the genomes of soil and plant-associated and newly described type strains.</title>
        <authorList>
            <person name="Whitman W."/>
        </authorList>
    </citation>
    <scope>NUCLEOTIDE SEQUENCE [LARGE SCALE GENOMIC DNA]</scope>
    <source>
        <strain evidence="3 4">CGMCC 1.7660</strain>
    </source>
</reference>
<protein>
    <submittedName>
        <fullName evidence="3">NADPH-dependent 2,4-dienoyl-CoA reductase/sulfur reductase-like enzyme</fullName>
    </submittedName>
</protein>
<evidence type="ECO:0000256" key="1">
    <source>
        <dbReference type="ARBA" id="ARBA00023002"/>
    </source>
</evidence>
<feature type="domain" description="FAD/NAD(P)-binding" evidence="2">
    <location>
        <begin position="8"/>
        <end position="295"/>
    </location>
</feature>
<keyword evidence="4" id="KW-1185">Reference proteome</keyword>
<evidence type="ECO:0000313" key="4">
    <source>
        <dbReference type="Proteomes" id="UP000295783"/>
    </source>
</evidence>
<dbReference type="EMBL" id="SNYW01000009">
    <property type="protein sequence ID" value="TDQ81422.1"/>
    <property type="molecule type" value="Genomic_DNA"/>
</dbReference>
<dbReference type="SUPFAM" id="SSF51905">
    <property type="entry name" value="FAD/NAD(P)-binding domain"/>
    <property type="match status" value="1"/>
</dbReference>
<proteinExistence type="predicted"/>
<dbReference type="GO" id="GO:0016491">
    <property type="term" value="F:oxidoreductase activity"/>
    <property type="evidence" value="ECO:0007669"/>
    <property type="project" value="UniProtKB-KW"/>
</dbReference>
<evidence type="ECO:0000313" key="3">
    <source>
        <dbReference type="EMBL" id="TDQ81422.1"/>
    </source>
</evidence>
<accession>A0A4R6WL38</accession>